<dbReference type="Proteomes" id="UP000036102">
    <property type="component" value="Unassembled WGS sequence"/>
</dbReference>
<keyword evidence="9" id="KW-0560">Oxidoreductase</keyword>
<reference evidence="9 10" key="1">
    <citation type="submission" date="2015-06" db="EMBL/GenBank/DDBJ databases">
        <title>Marinobacter subterrani, a genetically tractable neutrophilic iron-oxidizing strain isolated from the Soudan Iron Mine.</title>
        <authorList>
            <person name="Bonis B.M."/>
            <person name="Gralnick J.A."/>
        </authorList>
    </citation>
    <scope>NUCLEOTIDE SEQUENCE [LARGE SCALE GENOMIC DNA]</scope>
    <source>
        <strain evidence="9 10">JG233</strain>
    </source>
</reference>
<keyword evidence="5 7" id="KW-0472">Membrane</keyword>
<dbReference type="AlphaFoldDB" id="A0A0J7JCB1"/>
<sequence>MTTLEMVGDPEFATAKGTGNEKGHTPGSIAVWVFIYAELTEFAFFFLAFLIAKFYFPVEFREGPPQLNTLAGFLNTLVLLTSSFCVARSVQAIKRSARRQTVIWLLCTVAAGVTYCLIKAWEYQWNEARGITARTNYFFATYYYLMFNHFLHVVIGTFTILGTAVLAALGHYSAESHEGLEGAASYWHMIDMVWILIFPLIYILR</sequence>
<organism evidence="9 10">
    <name type="scientific">Marinobacter subterrani</name>
    <dbReference type="NCBI Taxonomy" id="1658765"/>
    <lineage>
        <taxon>Bacteria</taxon>
        <taxon>Pseudomonadati</taxon>
        <taxon>Pseudomonadota</taxon>
        <taxon>Gammaproteobacteria</taxon>
        <taxon>Pseudomonadales</taxon>
        <taxon>Marinobacteraceae</taxon>
        <taxon>Marinobacter</taxon>
    </lineage>
</organism>
<dbReference type="InterPro" id="IPR024791">
    <property type="entry name" value="Cyt_c/ubiquinol_Oxase_su3"/>
</dbReference>
<keyword evidence="10" id="KW-1185">Reference proteome</keyword>
<dbReference type="GO" id="GO:0004129">
    <property type="term" value="F:cytochrome-c oxidase activity"/>
    <property type="evidence" value="ECO:0007669"/>
    <property type="project" value="InterPro"/>
</dbReference>
<dbReference type="RefSeq" id="WP_197083822.1">
    <property type="nucleotide sequence ID" value="NZ_JADQCF010000027.1"/>
</dbReference>
<dbReference type="InterPro" id="IPR000298">
    <property type="entry name" value="Cyt_c_oxidase-like_su3"/>
</dbReference>
<dbReference type="CDD" id="cd02862">
    <property type="entry name" value="NorE_like"/>
    <property type="match status" value="1"/>
</dbReference>
<evidence type="ECO:0000313" key="10">
    <source>
        <dbReference type="Proteomes" id="UP000036102"/>
    </source>
</evidence>
<feature type="transmembrane region" description="Helical" evidence="7">
    <location>
        <begin position="102"/>
        <end position="121"/>
    </location>
</feature>
<dbReference type="EC" id="1.9.3.1" evidence="9"/>
<dbReference type="InterPro" id="IPR013833">
    <property type="entry name" value="Cyt_c_oxidase_su3_a-hlx"/>
</dbReference>
<evidence type="ECO:0000256" key="5">
    <source>
        <dbReference type="ARBA" id="ARBA00023136"/>
    </source>
</evidence>
<dbReference type="GO" id="GO:0019646">
    <property type="term" value="P:aerobic electron transport chain"/>
    <property type="evidence" value="ECO:0007669"/>
    <property type="project" value="InterPro"/>
</dbReference>
<comment type="similarity">
    <text evidence="2 6">Belongs to the cytochrome c oxidase subunit 3 family.</text>
</comment>
<feature type="transmembrane region" description="Helical" evidence="7">
    <location>
        <begin position="29"/>
        <end position="55"/>
    </location>
</feature>
<evidence type="ECO:0000259" key="8">
    <source>
        <dbReference type="PROSITE" id="PS50253"/>
    </source>
</evidence>
<accession>A0A0J7JCB1</accession>
<proteinExistence type="inferred from homology"/>
<name>A0A0J7JCB1_9GAMM</name>
<feature type="transmembrane region" description="Helical" evidence="7">
    <location>
        <begin position="186"/>
        <end position="204"/>
    </location>
</feature>
<dbReference type="PATRIC" id="fig|1658765.3.peg.2368"/>
<dbReference type="STRING" id="1658765.Msub_12352"/>
<feature type="transmembrane region" description="Helical" evidence="7">
    <location>
        <begin position="142"/>
        <end position="166"/>
    </location>
</feature>
<dbReference type="PANTHER" id="PTHR11403:SF6">
    <property type="entry name" value="NITRIC OXIDE REDUCTASE SUBUNIT E"/>
    <property type="match status" value="1"/>
</dbReference>
<dbReference type="PANTHER" id="PTHR11403">
    <property type="entry name" value="CYTOCHROME C OXIDASE SUBUNIT III"/>
    <property type="match status" value="1"/>
</dbReference>
<feature type="domain" description="Heme-copper oxidase subunit III family profile" evidence="8">
    <location>
        <begin position="1"/>
        <end position="205"/>
    </location>
</feature>
<gene>
    <name evidence="9" type="ORF">Msub_12352</name>
</gene>
<evidence type="ECO:0000256" key="4">
    <source>
        <dbReference type="ARBA" id="ARBA00022989"/>
    </source>
</evidence>
<dbReference type="PROSITE" id="PS50253">
    <property type="entry name" value="COX3"/>
    <property type="match status" value="1"/>
</dbReference>
<evidence type="ECO:0000256" key="6">
    <source>
        <dbReference type="RuleBase" id="RU003376"/>
    </source>
</evidence>
<dbReference type="Gene3D" id="1.20.120.80">
    <property type="entry name" value="Cytochrome c oxidase, subunit III, four-helix bundle"/>
    <property type="match status" value="1"/>
</dbReference>
<evidence type="ECO:0000256" key="7">
    <source>
        <dbReference type="SAM" id="Phobius"/>
    </source>
</evidence>
<dbReference type="InterPro" id="IPR035973">
    <property type="entry name" value="Cyt_c_oxidase_su3-like_sf"/>
</dbReference>
<comment type="caution">
    <text evidence="9">The sequence shown here is derived from an EMBL/GenBank/DDBJ whole genome shotgun (WGS) entry which is preliminary data.</text>
</comment>
<keyword evidence="3 6" id="KW-0812">Transmembrane</keyword>
<evidence type="ECO:0000256" key="1">
    <source>
        <dbReference type="ARBA" id="ARBA00004141"/>
    </source>
</evidence>
<dbReference type="Pfam" id="PF00510">
    <property type="entry name" value="COX3"/>
    <property type="match status" value="1"/>
</dbReference>
<evidence type="ECO:0000256" key="3">
    <source>
        <dbReference type="ARBA" id="ARBA00022692"/>
    </source>
</evidence>
<protein>
    <submittedName>
        <fullName evidence="9">Heme/copper-type cytochrome/quinol oxidase, subunit 3</fullName>
        <ecNumber evidence="9">1.9.3.1</ecNumber>
    </submittedName>
</protein>
<dbReference type="SUPFAM" id="SSF81452">
    <property type="entry name" value="Cytochrome c oxidase subunit III-like"/>
    <property type="match status" value="1"/>
</dbReference>
<feature type="transmembrane region" description="Helical" evidence="7">
    <location>
        <begin position="67"/>
        <end position="90"/>
    </location>
</feature>
<dbReference type="EMBL" id="LFBU01000001">
    <property type="protein sequence ID" value="KMQ76143.1"/>
    <property type="molecule type" value="Genomic_DNA"/>
</dbReference>
<evidence type="ECO:0000313" key="9">
    <source>
        <dbReference type="EMBL" id="KMQ76143.1"/>
    </source>
</evidence>
<keyword evidence="4 7" id="KW-1133">Transmembrane helix</keyword>
<evidence type="ECO:0000256" key="2">
    <source>
        <dbReference type="ARBA" id="ARBA00010581"/>
    </source>
</evidence>
<comment type="subcellular location">
    <subcellularLocation>
        <location evidence="6">Cell membrane</location>
        <topology evidence="6">Multi-pass membrane protein</topology>
    </subcellularLocation>
    <subcellularLocation>
        <location evidence="1">Membrane</location>
        <topology evidence="1">Multi-pass membrane protein</topology>
    </subcellularLocation>
</comment>
<dbReference type="GO" id="GO:0005886">
    <property type="term" value="C:plasma membrane"/>
    <property type="evidence" value="ECO:0007669"/>
    <property type="project" value="UniProtKB-SubCell"/>
</dbReference>
<dbReference type="GO" id="GO:0016491">
    <property type="term" value="F:oxidoreductase activity"/>
    <property type="evidence" value="ECO:0007669"/>
    <property type="project" value="UniProtKB-KW"/>
</dbReference>